<dbReference type="Proteomes" id="UP000327157">
    <property type="component" value="Chromosome 13"/>
</dbReference>
<dbReference type="InterPro" id="IPR001841">
    <property type="entry name" value="Znf_RING"/>
</dbReference>
<keyword evidence="5" id="KW-1185">Reference proteome</keyword>
<dbReference type="EMBL" id="SMOL01000753">
    <property type="protein sequence ID" value="KAB2599685.1"/>
    <property type="molecule type" value="Genomic_DNA"/>
</dbReference>
<dbReference type="GO" id="GO:0008270">
    <property type="term" value="F:zinc ion binding"/>
    <property type="evidence" value="ECO:0007669"/>
    <property type="project" value="UniProtKB-KW"/>
</dbReference>
<dbReference type="GO" id="GO:0006511">
    <property type="term" value="P:ubiquitin-dependent protein catabolic process"/>
    <property type="evidence" value="ECO:0007669"/>
    <property type="project" value="TreeGrafter"/>
</dbReference>
<gene>
    <name evidence="4" type="ORF">D8674_009956</name>
</gene>
<evidence type="ECO:0000313" key="5">
    <source>
        <dbReference type="Proteomes" id="UP000327157"/>
    </source>
</evidence>
<keyword evidence="1" id="KW-0863">Zinc-finger</keyword>
<dbReference type="CDD" id="cd16454">
    <property type="entry name" value="RING-H2_PA-TM-RING"/>
    <property type="match status" value="1"/>
</dbReference>
<name>A0A5N5F9G0_9ROSA</name>
<evidence type="ECO:0000313" key="4">
    <source>
        <dbReference type="EMBL" id="KAB2599685.1"/>
    </source>
</evidence>
<feature type="compositionally biased region" description="Polar residues" evidence="2">
    <location>
        <begin position="73"/>
        <end position="83"/>
    </location>
</feature>
<protein>
    <submittedName>
        <fullName evidence="4">E3 ubiquitin-protein ligase ZNRF3-like</fullName>
    </submittedName>
</protein>
<accession>A0A5N5F9G0</accession>
<dbReference type="PROSITE" id="PS50089">
    <property type="entry name" value="ZF_RING_2"/>
    <property type="match status" value="1"/>
</dbReference>
<reference evidence="4 5" key="1">
    <citation type="submission" date="2019-09" db="EMBL/GenBank/DDBJ databases">
        <authorList>
            <person name="Ou C."/>
        </authorList>
    </citation>
    <scope>NUCLEOTIDE SEQUENCE [LARGE SCALE GENOMIC DNA]</scope>
    <source>
        <strain evidence="4">S2</strain>
        <tissue evidence="4">Leaf</tissue>
    </source>
</reference>
<organism evidence="4 5">
    <name type="scientific">Pyrus ussuriensis x Pyrus communis</name>
    <dbReference type="NCBI Taxonomy" id="2448454"/>
    <lineage>
        <taxon>Eukaryota</taxon>
        <taxon>Viridiplantae</taxon>
        <taxon>Streptophyta</taxon>
        <taxon>Embryophyta</taxon>
        <taxon>Tracheophyta</taxon>
        <taxon>Spermatophyta</taxon>
        <taxon>Magnoliopsida</taxon>
        <taxon>eudicotyledons</taxon>
        <taxon>Gunneridae</taxon>
        <taxon>Pentapetalae</taxon>
        <taxon>rosids</taxon>
        <taxon>fabids</taxon>
        <taxon>Rosales</taxon>
        <taxon>Rosaceae</taxon>
        <taxon>Amygdaloideae</taxon>
        <taxon>Maleae</taxon>
        <taxon>Pyrus</taxon>
    </lineage>
</organism>
<keyword evidence="1" id="KW-0479">Metal-binding</keyword>
<dbReference type="SUPFAM" id="SSF57850">
    <property type="entry name" value="RING/U-box"/>
    <property type="match status" value="1"/>
</dbReference>
<dbReference type="Gene3D" id="3.30.40.10">
    <property type="entry name" value="Zinc/RING finger domain, C3HC4 (zinc finger)"/>
    <property type="match status" value="1"/>
</dbReference>
<dbReference type="Pfam" id="PF13639">
    <property type="entry name" value="zf-RING_2"/>
    <property type="match status" value="1"/>
</dbReference>
<proteinExistence type="predicted"/>
<dbReference type="InterPro" id="IPR013083">
    <property type="entry name" value="Znf_RING/FYVE/PHD"/>
</dbReference>
<keyword evidence="1" id="KW-0862">Zinc</keyword>
<dbReference type="GO" id="GO:0061630">
    <property type="term" value="F:ubiquitin protein ligase activity"/>
    <property type="evidence" value="ECO:0007669"/>
    <property type="project" value="TreeGrafter"/>
</dbReference>
<dbReference type="AlphaFoldDB" id="A0A5N5F9G0"/>
<reference evidence="4 5" key="3">
    <citation type="submission" date="2019-11" db="EMBL/GenBank/DDBJ databases">
        <title>A de novo genome assembly of a pear dwarfing rootstock.</title>
        <authorList>
            <person name="Wang F."/>
            <person name="Wang J."/>
            <person name="Li S."/>
            <person name="Zhang Y."/>
            <person name="Fang M."/>
            <person name="Ma L."/>
            <person name="Zhao Y."/>
            <person name="Jiang S."/>
        </authorList>
    </citation>
    <scope>NUCLEOTIDE SEQUENCE [LARGE SCALE GENOMIC DNA]</scope>
    <source>
        <strain evidence="4">S2</strain>
        <tissue evidence="4">Leaf</tissue>
    </source>
</reference>
<feature type="region of interest" description="Disordered" evidence="2">
    <location>
        <begin position="59"/>
        <end position="85"/>
    </location>
</feature>
<evidence type="ECO:0000259" key="3">
    <source>
        <dbReference type="PROSITE" id="PS50089"/>
    </source>
</evidence>
<dbReference type="PANTHER" id="PTHR22765">
    <property type="entry name" value="RING FINGER AND PROTEASE ASSOCIATED DOMAIN-CONTAINING"/>
    <property type="match status" value="1"/>
</dbReference>
<comment type="caution">
    <text evidence="4">The sequence shown here is derived from an EMBL/GenBank/DDBJ whole genome shotgun (WGS) entry which is preliminary data.</text>
</comment>
<dbReference type="PANTHER" id="PTHR22765:SF303">
    <property type="entry name" value="RING-TYPE DOMAIN-CONTAINING PROTEIN"/>
    <property type="match status" value="1"/>
</dbReference>
<dbReference type="SMART" id="SM00184">
    <property type="entry name" value="RING"/>
    <property type="match status" value="1"/>
</dbReference>
<dbReference type="InterPro" id="IPR051826">
    <property type="entry name" value="E3_ubiquitin-ligase_domain"/>
</dbReference>
<feature type="domain" description="RING-type" evidence="3">
    <location>
        <begin position="110"/>
        <end position="151"/>
    </location>
</feature>
<feature type="compositionally biased region" description="Basic and acidic residues" evidence="2">
    <location>
        <begin position="22"/>
        <end position="38"/>
    </location>
</feature>
<dbReference type="OrthoDB" id="1137054at2759"/>
<evidence type="ECO:0000256" key="1">
    <source>
        <dbReference type="PROSITE-ProRule" id="PRU00175"/>
    </source>
</evidence>
<reference evidence="5" key="2">
    <citation type="submission" date="2019-10" db="EMBL/GenBank/DDBJ databases">
        <title>A de novo genome assembly of a pear dwarfing rootstock.</title>
        <authorList>
            <person name="Wang F."/>
            <person name="Wang J."/>
            <person name="Li S."/>
            <person name="Zhang Y."/>
            <person name="Fang M."/>
            <person name="Ma L."/>
            <person name="Zhao Y."/>
            <person name="Jiang S."/>
        </authorList>
    </citation>
    <scope>NUCLEOTIDE SEQUENCE [LARGE SCALE GENOMIC DNA]</scope>
</reference>
<sequence>MAGLGRFPGVDLPPRRRKRTQRHEAYANDREPPPREWLEPSVNQVSSIDLDDAAHNARRRLEKRLGYHKPSSSRKGTASSNSKLLGGSRGFFSLRVSRIGNQKEGEREACGICLEDFEAEKQAVDLSCAHKFHSNCLLPWLHVHPDCPYCRTPVRCS</sequence>
<feature type="region of interest" description="Disordered" evidence="2">
    <location>
        <begin position="1"/>
        <end position="43"/>
    </location>
</feature>
<evidence type="ECO:0000256" key="2">
    <source>
        <dbReference type="SAM" id="MobiDB-lite"/>
    </source>
</evidence>